<comment type="caution">
    <text evidence="1">The sequence shown here is derived from an EMBL/GenBank/DDBJ whole genome shotgun (WGS) entry which is preliminary data.</text>
</comment>
<sequence length="162" mass="16904">MKLPQAETVSLSWRLGLASALMVALGYPGEIQLTRRLPLRGLAADRASAADRVDPGDEAAAGGDCELELEAETVSLSWRLGLASALMVALGYPGEIQLTRRLPLRGLAADRASAADRVDPGDEAAAGGDCELELEAGLGQRLDGGTGLPGEIQLTEWCRALP</sequence>
<dbReference type="Proteomes" id="UP000626109">
    <property type="component" value="Unassembled WGS sequence"/>
</dbReference>
<accession>A0A813K2L2</accession>
<dbReference type="EMBL" id="CAJNNW010027334">
    <property type="protein sequence ID" value="CAE8690867.1"/>
    <property type="molecule type" value="Genomic_DNA"/>
</dbReference>
<organism evidence="1 2">
    <name type="scientific">Polarella glacialis</name>
    <name type="common">Dinoflagellate</name>
    <dbReference type="NCBI Taxonomy" id="89957"/>
    <lineage>
        <taxon>Eukaryota</taxon>
        <taxon>Sar</taxon>
        <taxon>Alveolata</taxon>
        <taxon>Dinophyceae</taxon>
        <taxon>Suessiales</taxon>
        <taxon>Suessiaceae</taxon>
        <taxon>Polarella</taxon>
    </lineage>
</organism>
<evidence type="ECO:0000313" key="2">
    <source>
        <dbReference type="Proteomes" id="UP000626109"/>
    </source>
</evidence>
<proteinExistence type="predicted"/>
<dbReference type="AlphaFoldDB" id="A0A813K2L2"/>
<name>A0A813K2L2_POLGL</name>
<evidence type="ECO:0000313" key="1">
    <source>
        <dbReference type="EMBL" id="CAE8690867.1"/>
    </source>
</evidence>
<reference evidence="1" key="1">
    <citation type="submission" date="2021-02" db="EMBL/GenBank/DDBJ databases">
        <authorList>
            <person name="Dougan E. K."/>
            <person name="Rhodes N."/>
            <person name="Thang M."/>
            <person name="Chan C."/>
        </authorList>
    </citation>
    <scope>NUCLEOTIDE SEQUENCE</scope>
</reference>
<gene>
    <name evidence="1" type="ORF">PGLA2088_LOCUS27142</name>
</gene>
<protein>
    <submittedName>
        <fullName evidence="1">Uncharacterized protein</fullName>
    </submittedName>
</protein>